<feature type="transmembrane region" description="Helical" evidence="2">
    <location>
        <begin position="188"/>
        <end position="213"/>
    </location>
</feature>
<keyword evidence="4" id="KW-1185">Reference proteome</keyword>
<keyword evidence="2" id="KW-1133">Transmembrane helix</keyword>
<dbReference type="Pfam" id="PF10269">
    <property type="entry name" value="Tmemb_185A"/>
    <property type="match status" value="1"/>
</dbReference>
<comment type="caution">
    <text evidence="3">The sequence shown here is derived from an EMBL/GenBank/DDBJ whole genome shotgun (WGS) entry which is preliminary data.</text>
</comment>
<organism evidence="3 4">
    <name type="scientific">Hemibagrus wyckioides</name>
    <dbReference type="NCBI Taxonomy" id="337641"/>
    <lineage>
        <taxon>Eukaryota</taxon>
        <taxon>Metazoa</taxon>
        <taxon>Chordata</taxon>
        <taxon>Craniata</taxon>
        <taxon>Vertebrata</taxon>
        <taxon>Euteleostomi</taxon>
        <taxon>Actinopterygii</taxon>
        <taxon>Neopterygii</taxon>
        <taxon>Teleostei</taxon>
        <taxon>Ostariophysi</taxon>
        <taxon>Siluriformes</taxon>
        <taxon>Bagridae</taxon>
        <taxon>Hemibagrus</taxon>
    </lineage>
</organism>
<keyword evidence="2" id="KW-0812">Transmembrane</keyword>
<dbReference type="OrthoDB" id="10258440at2759"/>
<evidence type="ECO:0000256" key="1">
    <source>
        <dbReference type="SAM" id="MobiDB-lite"/>
    </source>
</evidence>
<feature type="transmembrane region" description="Helical" evidence="2">
    <location>
        <begin position="117"/>
        <end position="141"/>
    </location>
</feature>
<proteinExistence type="predicted"/>
<feature type="transmembrane region" description="Helical" evidence="2">
    <location>
        <begin position="93"/>
        <end position="111"/>
    </location>
</feature>
<gene>
    <name evidence="3" type="ORF">KOW79_007620</name>
</gene>
<feature type="region of interest" description="Disordered" evidence="1">
    <location>
        <begin position="28"/>
        <end position="65"/>
    </location>
</feature>
<feature type="transmembrane region" description="Helical" evidence="2">
    <location>
        <begin position="162"/>
        <end position="182"/>
    </location>
</feature>
<protein>
    <recommendedName>
        <fullName evidence="5">Transmembrane protein 60</fullName>
    </recommendedName>
</protein>
<dbReference type="EMBL" id="JAHKSW010000008">
    <property type="protein sequence ID" value="KAG7329446.1"/>
    <property type="molecule type" value="Genomic_DNA"/>
</dbReference>
<accession>A0A9D3NVS9</accession>
<dbReference type="PANTHER" id="PTHR13568:SF4">
    <property type="entry name" value="TRANSMEMBRANE PROTEIN 60"/>
    <property type="match status" value="1"/>
</dbReference>
<evidence type="ECO:0008006" key="5">
    <source>
        <dbReference type="Google" id="ProtNLM"/>
    </source>
</evidence>
<dbReference type="InterPro" id="IPR019396">
    <property type="entry name" value="TM_Fragile-X-F-assoc"/>
</dbReference>
<evidence type="ECO:0000256" key="2">
    <source>
        <dbReference type="SAM" id="Phobius"/>
    </source>
</evidence>
<keyword evidence="2" id="KW-0472">Membrane</keyword>
<dbReference type="Proteomes" id="UP000824219">
    <property type="component" value="Linkage Group LG08"/>
</dbReference>
<evidence type="ECO:0000313" key="3">
    <source>
        <dbReference type="EMBL" id="KAG7329446.1"/>
    </source>
</evidence>
<feature type="compositionally biased region" description="Polar residues" evidence="1">
    <location>
        <begin position="28"/>
        <end position="45"/>
    </location>
</feature>
<sequence length="215" mass="25031">MELNRDEIMSKKGEKCEQHEDLLKTQELQIRASPSSQSVRLPSQDSTDEPSQPDPTVRPEESEPTVSSSEKFFSFWLGLSYRFWMSMSLAQRVLLTWIFSLIFLIMLVLKLDDKIHWNWFLVFLPVWAFDTILLLMLIVKMAGRCKPGFDPRNAADNLKKRVWYLVAILLKLAFSLLLCARLEHLTEIFLSFICIPLWALLIGAMVELGYNVFHF</sequence>
<dbReference type="AlphaFoldDB" id="A0A9D3NVS9"/>
<dbReference type="PANTHER" id="PTHR13568">
    <property type="entry name" value="FAM11A, B PROTEIN"/>
    <property type="match status" value="1"/>
</dbReference>
<evidence type="ECO:0000313" key="4">
    <source>
        <dbReference type="Proteomes" id="UP000824219"/>
    </source>
</evidence>
<name>A0A9D3NVS9_9TELE</name>
<reference evidence="3 4" key="1">
    <citation type="submission" date="2021-06" db="EMBL/GenBank/DDBJ databases">
        <title>Chromosome-level genome assembly of the red-tail catfish (Hemibagrus wyckioides).</title>
        <authorList>
            <person name="Shao F."/>
        </authorList>
    </citation>
    <scope>NUCLEOTIDE SEQUENCE [LARGE SCALE GENOMIC DNA]</scope>
    <source>
        <strain evidence="3">EC202008001</strain>
        <tissue evidence="3">Blood</tissue>
    </source>
</reference>